<dbReference type="CDD" id="cd16343">
    <property type="entry name" value="LMWPTP"/>
    <property type="match status" value="1"/>
</dbReference>
<evidence type="ECO:0000313" key="7">
    <source>
        <dbReference type="EMBL" id="BCR36496.1"/>
    </source>
</evidence>
<accession>A0A7U9TKT3</accession>
<feature type="active site" description="Proton donor" evidence="5">
    <location>
        <position position="108"/>
    </location>
</feature>
<evidence type="ECO:0000256" key="3">
    <source>
        <dbReference type="ARBA" id="ARBA00022801"/>
    </source>
</evidence>
<dbReference type="InterPro" id="IPR017867">
    <property type="entry name" value="Tyr_phospatase_low_mol_wt"/>
</dbReference>
<keyword evidence="8" id="KW-1185">Reference proteome</keyword>
<comment type="similarity">
    <text evidence="1">Belongs to the low molecular weight phosphotyrosine protein phosphatase family.</text>
</comment>
<name>A0A7U9TKT3_9MOLU</name>
<evidence type="ECO:0000256" key="5">
    <source>
        <dbReference type="PIRSR" id="PIRSR617867-1"/>
    </source>
</evidence>
<reference evidence="7" key="1">
    <citation type="submission" date="2021-01" db="EMBL/GenBank/DDBJ databases">
        <title>Draft genome sequence of Acholeplasmataceae bacterium strain Mahy22.</title>
        <authorList>
            <person name="Watanabe M."/>
            <person name="Kojima H."/>
            <person name="Fukui M."/>
        </authorList>
    </citation>
    <scope>NUCLEOTIDE SEQUENCE</scope>
    <source>
        <strain evidence="7">Mahy22</strain>
    </source>
</reference>
<dbReference type="SUPFAM" id="SSF52788">
    <property type="entry name" value="Phosphotyrosine protein phosphatases I"/>
    <property type="match status" value="1"/>
</dbReference>
<dbReference type="AlphaFoldDB" id="A0A7U9TKT3"/>
<dbReference type="KEGG" id="manr:MPAN_013890"/>
<dbReference type="PRINTS" id="PR00719">
    <property type="entry name" value="LMWPTPASE"/>
</dbReference>
<dbReference type="Proteomes" id="UP000620133">
    <property type="component" value="Chromosome"/>
</dbReference>
<evidence type="ECO:0000313" key="8">
    <source>
        <dbReference type="Proteomes" id="UP000620133"/>
    </source>
</evidence>
<dbReference type="EMBL" id="AP024412">
    <property type="protein sequence ID" value="BCR36496.1"/>
    <property type="molecule type" value="Genomic_DNA"/>
</dbReference>
<evidence type="ECO:0000256" key="4">
    <source>
        <dbReference type="ARBA" id="ARBA00022912"/>
    </source>
</evidence>
<evidence type="ECO:0000259" key="6">
    <source>
        <dbReference type="SMART" id="SM00226"/>
    </source>
</evidence>
<keyword evidence="4" id="KW-0904">Protein phosphatase</keyword>
<proteinExistence type="inferred from homology"/>
<feature type="domain" description="Phosphotyrosine protein phosphatase I" evidence="6">
    <location>
        <begin position="1"/>
        <end position="132"/>
    </location>
</feature>
<sequence>MAEGLFRKRIKDLGLENQIYVGSRATSSWEVGNKPHPRTEAILNKYDAYFHDMKSEKIKDEDFREYDYIIGMDRENIENLKSIAGNNQHKIHLYLDVCNKVKGQEIDDPYYTHKYQETYELISKSVDCWIEVFKKGIN</sequence>
<dbReference type="PANTHER" id="PTHR11717:SF7">
    <property type="entry name" value="LOW MOLECULAR WEIGHT PHOSPHOTYROSINE PROTEIN PHOSPHATASE"/>
    <property type="match status" value="1"/>
</dbReference>
<dbReference type="SMART" id="SM00226">
    <property type="entry name" value="LMWPc"/>
    <property type="match status" value="1"/>
</dbReference>
<dbReference type="GO" id="GO:0004725">
    <property type="term" value="F:protein tyrosine phosphatase activity"/>
    <property type="evidence" value="ECO:0007669"/>
    <property type="project" value="UniProtKB-EC"/>
</dbReference>
<evidence type="ECO:0000256" key="1">
    <source>
        <dbReference type="ARBA" id="ARBA00011063"/>
    </source>
</evidence>
<dbReference type="InterPro" id="IPR023485">
    <property type="entry name" value="Ptyr_pPase"/>
</dbReference>
<dbReference type="InterPro" id="IPR050438">
    <property type="entry name" value="LMW_PTPase"/>
</dbReference>
<dbReference type="Gene3D" id="3.40.50.2300">
    <property type="match status" value="1"/>
</dbReference>
<keyword evidence="3" id="KW-0378">Hydrolase</keyword>
<evidence type="ECO:0000256" key="2">
    <source>
        <dbReference type="ARBA" id="ARBA00013064"/>
    </source>
</evidence>
<gene>
    <name evidence="7" type="ORF">MPAN_013890</name>
</gene>
<dbReference type="InterPro" id="IPR036196">
    <property type="entry name" value="Ptyr_pPase_sf"/>
</dbReference>
<protein>
    <recommendedName>
        <fullName evidence="2">protein-tyrosine-phosphatase</fullName>
        <ecNumber evidence="2">3.1.3.48</ecNumber>
    </recommendedName>
</protein>
<dbReference type="EC" id="3.1.3.48" evidence="2"/>
<organism evidence="7 8">
    <name type="scientific">Mariniplasma anaerobium</name>
    <dbReference type="NCBI Taxonomy" id="2735436"/>
    <lineage>
        <taxon>Bacteria</taxon>
        <taxon>Bacillati</taxon>
        <taxon>Mycoplasmatota</taxon>
        <taxon>Mollicutes</taxon>
        <taxon>Acholeplasmatales</taxon>
        <taxon>Acholeplasmataceae</taxon>
        <taxon>Mariniplasma</taxon>
    </lineage>
</organism>
<dbReference type="Pfam" id="PF01451">
    <property type="entry name" value="LMWPc"/>
    <property type="match status" value="1"/>
</dbReference>
<dbReference type="PANTHER" id="PTHR11717">
    <property type="entry name" value="LOW MOLECULAR WEIGHT PROTEIN TYROSINE PHOSPHATASE"/>
    <property type="match status" value="1"/>
</dbReference>